<proteinExistence type="predicted"/>
<dbReference type="Pfam" id="PF16477">
    <property type="entry name" value="DUF5054"/>
    <property type="match status" value="1"/>
</dbReference>
<dbReference type="OrthoDB" id="197879at2759"/>
<protein>
    <recommendedName>
        <fullName evidence="4">Glycoside hydrolase family 38 N-terminal domain-containing protein</fullName>
    </recommendedName>
</protein>
<dbReference type="SUPFAM" id="SSF88713">
    <property type="entry name" value="Glycoside hydrolase/deacetylase"/>
    <property type="match status" value="1"/>
</dbReference>
<keyword evidence="3" id="KW-1185">Reference proteome</keyword>
<feature type="chain" id="PRO_5012735953" description="Glycoside hydrolase family 38 N-terminal domain-containing protein" evidence="1">
    <location>
        <begin position="18"/>
        <end position="738"/>
    </location>
</feature>
<accession>A0A210QXV5</accession>
<keyword evidence="1" id="KW-0732">Signal</keyword>
<comment type="caution">
    <text evidence="2">The sequence shown here is derived from an EMBL/GenBank/DDBJ whole genome shotgun (WGS) entry which is preliminary data.</text>
</comment>
<dbReference type="Proteomes" id="UP000242188">
    <property type="component" value="Unassembled WGS sequence"/>
</dbReference>
<sequence length="738" mass="83508">MQLYIVILGVLIGFVQVVEPQSGHTVKHVHMIFMNHLDVGYDGLLPEEIGFVNNILNKYFNVYFPRAIKVATELMGLGYYEKLIYTTHPWLVSLYMDCPAYLTLANIPLQCPNATMKAKFTQAVQNGIITWHAGPMNMQFETLEPSIVKFGLQLSTDLDKFFNITRKHRTLSQRDVPGMSQALIPLFEEMGVEAVSVGVNTVTSPPAVPPIFRWTFKNSSVIGLWHPGGYPENPGPFPFAPGGLSRHDCATFPGFDHALCFGFRTDNSGPPMDMAEVLRFYEIARSQFPGADVQASTFEDFVASLEPIKSKLPVVTKELGDTWIQGSASDPRKVAEMRALMRARAACLEHSSGCSLSDDRVYNSSRFLLKLGEHTWGLDSVFDRIHWTNDQFYKMLDNGTQSFMNGVLSWQEQRDFSYIGVEALGDQPLARDMQAELAQITATKPDLGDYDVVTSMLDIQSCSNGFQFQFDVGGALTRLTLPGNNQKSWASTTHPLGKFIYQTLNQSDFDYFNHNYPYGKKFDLGIGKFNISKNANVSSQLWEVRLIQLYKSKRNSCEYMLQLEMKDAITLQQYGAPAVIFLKYDAAMSKTNTAAVSVELQWFKKPPTRMPEAYYLSFEPPPRQGHKWMLHKLGHMIDPLNVVQNGSQRLHVVNKGVYYLDDRSSGMEVLSRDVGLVNVLTTEDYVSTLPLPLAPINDVTGMAFNLYNNIWDVNYIFWYPYQMSDTDSKFRFTLNFPR</sequence>
<evidence type="ECO:0000313" key="3">
    <source>
        <dbReference type="Proteomes" id="UP000242188"/>
    </source>
</evidence>
<evidence type="ECO:0008006" key="4">
    <source>
        <dbReference type="Google" id="ProtNLM"/>
    </source>
</evidence>
<dbReference type="STRING" id="6573.A0A210QXV5"/>
<dbReference type="EMBL" id="NEDP02001335">
    <property type="protein sequence ID" value="OWF53556.1"/>
    <property type="molecule type" value="Genomic_DNA"/>
</dbReference>
<organism evidence="2 3">
    <name type="scientific">Mizuhopecten yessoensis</name>
    <name type="common">Japanese scallop</name>
    <name type="synonym">Patinopecten yessoensis</name>
    <dbReference type="NCBI Taxonomy" id="6573"/>
    <lineage>
        <taxon>Eukaryota</taxon>
        <taxon>Metazoa</taxon>
        <taxon>Spiralia</taxon>
        <taxon>Lophotrochozoa</taxon>
        <taxon>Mollusca</taxon>
        <taxon>Bivalvia</taxon>
        <taxon>Autobranchia</taxon>
        <taxon>Pteriomorphia</taxon>
        <taxon>Pectinida</taxon>
        <taxon>Pectinoidea</taxon>
        <taxon>Pectinidae</taxon>
        <taxon>Mizuhopecten</taxon>
    </lineage>
</organism>
<evidence type="ECO:0000256" key="1">
    <source>
        <dbReference type="SAM" id="SignalP"/>
    </source>
</evidence>
<name>A0A210QXV5_MIZYE</name>
<dbReference type="GO" id="GO:0005975">
    <property type="term" value="P:carbohydrate metabolic process"/>
    <property type="evidence" value="ECO:0007669"/>
    <property type="project" value="InterPro"/>
</dbReference>
<dbReference type="InterPro" id="IPR032482">
    <property type="entry name" value="DUF5054"/>
</dbReference>
<gene>
    <name evidence="2" type="ORF">KP79_PYT13669</name>
</gene>
<dbReference type="AlphaFoldDB" id="A0A210QXV5"/>
<evidence type="ECO:0000313" key="2">
    <source>
        <dbReference type="EMBL" id="OWF53556.1"/>
    </source>
</evidence>
<dbReference type="InterPro" id="IPR011330">
    <property type="entry name" value="Glyco_hydro/deAcase_b/a-brl"/>
</dbReference>
<reference evidence="2 3" key="1">
    <citation type="journal article" date="2017" name="Nat. Ecol. Evol.">
        <title>Scallop genome provides insights into evolution of bilaterian karyotype and development.</title>
        <authorList>
            <person name="Wang S."/>
            <person name="Zhang J."/>
            <person name="Jiao W."/>
            <person name="Li J."/>
            <person name="Xun X."/>
            <person name="Sun Y."/>
            <person name="Guo X."/>
            <person name="Huan P."/>
            <person name="Dong B."/>
            <person name="Zhang L."/>
            <person name="Hu X."/>
            <person name="Sun X."/>
            <person name="Wang J."/>
            <person name="Zhao C."/>
            <person name="Wang Y."/>
            <person name="Wang D."/>
            <person name="Huang X."/>
            <person name="Wang R."/>
            <person name="Lv J."/>
            <person name="Li Y."/>
            <person name="Zhang Z."/>
            <person name="Liu B."/>
            <person name="Lu W."/>
            <person name="Hui Y."/>
            <person name="Liang J."/>
            <person name="Zhou Z."/>
            <person name="Hou R."/>
            <person name="Li X."/>
            <person name="Liu Y."/>
            <person name="Li H."/>
            <person name="Ning X."/>
            <person name="Lin Y."/>
            <person name="Zhao L."/>
            <person name="Xing Q."/>
            <person name="Dou J."/>
            <person name="Li Y."/>
            <person name="Mao J."/>
            <person name="Guo H."/>
            <person name="Dou H."/>
            <person name="Li T."/>
            <person name="Mu C."/>
            <person name="Jiang W."/>
            <person name="Fu Q."/>
            <person name="Fu X."/>
            <person name="Miao Y."/>
            <person name="Liu J."/>
            <person name="Yu Q."/>
            <person name="Li R."/>
            <person name="Liao H."/>
            <person name="Li X."/>
            <person name="Kong Y."/>
            <person name="Jiang Z."/>
            <person name="Chourrout D."/>
            <person name="Li R."/>
            <person name="Bao Z."/>
        </authorList>
    </citation>
    <scope>NUCLEOTIDE SEQUENCE [LARGE SCALE GENOMIC DNA]</scope>
    <source>
        <strain evidence="2 3">PY_sf001</strain>
    </source>
</reference>
<feature type="signal peptide" evidence="1">
    <location>
        <begin position="1"/>
        <end position="17"/>
    </location>
</feature>